<dbReference type="GO" id="GO:0016020">
    <property type="term" value="C:membrane"/>
    <property type="evidence" value="ECO:0007669"/>
    <property type="project" value="TreeGrafter"/>
</dbReference>
<dbReference type="AlphaFoldDB" id="A0A9P4IQ07"/>
<proteinExistence type="predicted"/>
<evidence type="ECO:0000259" key="1">
    <source>
        <dbReference type="Pfam" id="PF00561"/>
    </source>
</evidence>
<dbReference type="InterPro" id="IPR050266">
    <property type="entry name" value="AB_hydrolase_sf"/>
</dbReference>
<evidence type="ECO:0000313" key="3">
    <source>
        <dbReference type="Proteomes" id="UP000799772"/>
    </source>
</evidence>
<reference evidence="2" key="1">
    <citation type="journal article" date="2020" name="Stud. Mycol.">
        <title>101 Dothideomycetes genomes: a test case for predicting lifestyles and emergence of pathogens.</title>
        <authorList>
            <person name="Haridas S."/>
            <person name="Albert R."/>
            <person name="Binder M."/>
            <person name="Bloem J."/>
            <person name="Labutti K."/>
            <person name="Salamov A."/>
            <person name="Andreopoulos B."/>
            <person name="Baker S."/>
            <person name="Barry K."/>
            <person name="Bills G."/>
            <person name="Bluhm B."/>
            <person name="Cannon C."/>
            <person name="Castanera R."/>
            <person name="Culley D."/>
            <person name="Daum C."/>
            <person name="Ezra D."/>
            <person name="Gonzalez J."/>
            <person name="Henrissat B."/>
            <person name="Kuo A."/>
            <person name="Liang C."/>
            <person name="Lipzen A."/>
            <person name="Lutzoni F."/>
            <person name="Magnuson J."/>
            <person name="Mondo S."/>
            <person name="Nolan M."/>
            <person name="Ohm R."/>
            <person name="Pangilinan J."/>
            <person name="Park H.-J."/>
            <person name="Ramirez L."/>
            <person name="Alfaro M."/>
            <person name="Sun H."/>
            <person name="Tritt A."/>
            <person name="Yoshinaga Y."/>
            <person name="Zwiers L.-H."/>
            <person name="Turgeon B."/>
            <person name="Goodwin S."/>
            <person name="Spatafora J."/>
            <person name="Crous P."/>
            <person name="Grigoriev I."/>
        </authorList>
    </citation>
    <scope>NUCLEOTIDE SEQUENCE</scope>
    <source>
        <strain evidence="2">CBS 133067</strain>
    </source>
</reference>
<dbReference type="GO" id="GO:0046464">
    <property type="term" value="P:acylglycerol catabolic process"/>
    <property type="evidence" value="ECO:0007669"/>
    <property type="project" value="TreeGrafter"/>
</dbReference>
<feature type="domain" description="AB hydrolase-1" evidence="1">
    <location>
        <begin position="34"/>
        <end position="278"/>
    </location>
</feature>
<dbReference type="Pfam" id="PF00561">
    <property type="entry name" value="Abhydrolase_1"/>
    <property type="match status" value="1"/>
</dbReference>
<dbReference type="EMBL" id="ML978121">
    <property type="protein sequence ID" value="KAF2105134.1"/>
    <property type="molecule type" value="Genomic_DNA"/>
</dbReference>
<dbReference type="Proteomes" id="UP000799772">
    <property type="component" value="Unassembled WGS sequence"/>
</dbReference>
<dbReference type="Gene3D" id="3.40.50.1820">
    <property type="entry name" value="alpha/beta hydrolase"/>
    <property type="match status" value="1"/>
</dbReference>
<keyword evidence="3" id="KW-1185">Reference proteome</keyword>
<dbReference type="PANTHER" id="PTHR43798:SF5">
    <property type="entry name" value="MONOACYLGLYCEROL LIPASE ABHD6"/>
    <property type="match status" value="1"/>
</dbReference>
<dbReference type="OrthoDB" id="8119704at2759"/>
<name>A0A9P4IQ07_9PEZI</name>
<dbReference type="PANTHER" id="PTHR43798">
    <property type="entry name" value="MONOACYLGLYCEROL LIPASE"/>
    <property type="match status" value="1"/>
</dbReference>
<accession>A0A9P4IQ07</accession>
<comment type="caution">
    <text evidence="2">The sequence shown here is derived from an EMBL/GenBank/DDBJ whole genome shotgun (WGS) entry which is preliminary data.</text>
</comment>
<organism evidence="2 3">
    <name type="scientific">Rhizodiscina lignyota</name>
    <dbReference type="NCBI Taxonomy" id="1504668"/>
    <lineage>
        <taxon>Eukaryota</taxon>
        <taxon>Fungi</taxon>
        <taxon>Dikarya</taxon>
        <taxon>Ascomycota</taxon>
        <taxon>Pezizomycotina</taxon>
        <taxon>Dothideomycetes</taxon>
        <taxon>Pleosporomycetidae</taxon>
        <taxon>Aulographales</taxon>
        <taxon>Rhizodiscinaceae</taxon>
        <taxon>Rhizodiscina</taxon>
    </lineage>
</organism>
<dbReference type="InterPro" id="IPR029058">
    <property type="entry name" value="AB_hydrolase_fold"/>
</dbReference>
<gene>
    <name evidence="2" type="ORF">NA57DRAFT_51912</name>
</gene>
<protein>
    <submittedName>
        <fullName evidence="2">Alpha/beta-hydrolase</fullName>
    </submittedName>
</protein>
<sequence length="303" mass="33397">MSAHTYETAPISRVTVNGVTHAYRLFGKWSKELPPLLMINHFRSNMDHWDPLMINPLATSRQILQIDPPGTGHTKSGTVLTTFQDMADMYANVARTIGINQVDLIGFSIGSMQAQLLALNQPAGFVRRLILAGSRPSGTHPGLSNADGSMRKVLQSAEGSDAEACKHAFCHTFFPLTPEKQARAAASWDRMQAAHPNRPLYLHAEGTSNLVKAIGKFINPTEERGKSYERLGHLKIPVLVANGSKDELVPTENSYILFEKLPNARLELWPFSGHGFLDEYAESFAACVNQFLDEDLEGLKASL</sequence>
<dbReference type="GO" id="GO:0047372">
    <property type="term" value="F:monoacylglycerol lipase activity"/>
    <property type="evidence" value="ECO:0007669"/>
    <property type="project" value="TreeGrafter"/>
</dbReference>
<dbReference type="InterPro" id="IPR000073">
    <property type="entry name" value="AB_hydrolase_1"/>
</dbReference>
<dbReference type="SUPFAM" id="SSF53474">
    <property type="entry name" value="alpha/beta-Hydrolases"/>
    <property type="match status" value="1"/>
</dbReference>
<evidence type="ECO:0000313" key="2">
    <source>
        <dbReference type="EMBL" id="KAF2105134.1"/>
    </source>
</evidence>